<sequence>MININEAIEILNRASLPDVQQACRDKRVWYKVYGEGDTEKILISFKKKLTANK</sequence>
<name>A0A0G1VYU2_9BACT</name>
<proteinExistence type="predicted"/>
<organism evidence="1 2">
    <name type="scientific">Candidatus Gottesmanbacteria bacterium GW2011_GWB1_49_7</name>
    <dbReference type="NCBI Taxonomy" id="1618448"/>
    <lineage>
        <taxon>Bacteria</taxon>
        <taxon>Candidatus Gottesmaniibacteriota</taxon>
    </lineage>
</organism>
<gene>
    <name evidence="1" type="ORF">UY48_C0017G0008</name>
</gene>
<accession>A0A0G1VYU2</accession>
<evidence type="ECO:0000313" key="2">
    <source>
        <dbReference type="Proteomes" id="UP000034588"/>
    </source>
</evidence>
<protein>
    <submittedName>
        <fullName evidence="1">Uncharacterized protein</fullName>
    </submittedName>
</protein>
<reference evidence="1 2" key="1">
    <citation type="journal article" date="2015" name="Nature">
        <title>rRNA introns, odd ribosomes, and small enigmatic genomes across a large radiation of phyla.</title>
        <authorList>
            <person name="Brown C.T."/>
            <person name="Hug L.A."/>
            <person name="Thomas B.C."/>
            <person name="Sharon I."/>
            <person name="Castelle C.J."/>
            <person name="Singh A."/>
            <person name="Wilkins M.J."/>
            <person name="Williams K.H."/>
            <person name="Banfield J.F."/>
        </authorList>
    </citation>
    <scope>NUCLEOTIDE SEQUENCE [LARGE SCALE GENOMIC DNA]</scope>
</reference>
<dbReference type="AlphaFoldDB" id="A0A0G1VYU2"/>
<evidence type="ECO:0000313" key="1">
    <source>
        <dbReference type="EMBL" id="KKW11515.1"/>
    </source>
</evidence>
<dbReference type="Proteomes" id="UP000034588">
    <property type="component" value="Unassembled WGS sequence"/>
</dbReference>
<comment type="caution">
    <text evidence="1">The sequence shown here is derived from an EMBL/GenBank/DDBJ whole genome shotgun (WGS) entry which is preliminary data.</text>
</comment>
<dbReference type="EMBL" id="LCQD01000017">
    <property type="protein sequence ID" value="KKW11515.1"/>
    <property type="molecule type" value="Genomic_DNA"/>
</dbReference>